<dbReference type="PROSITE" id="PS01124">
    <property type="entry name" value="HTH_ARAC_FAMILY_2"/>
    <property type="match status" value="1"/>
</dbReference>
<dbReference type="InterPro" id="IPR003313">
    <property type="entry name" value="AraC-bd"/>
</dbReference>
<dbReference type="EMBL" id="CP011409">
    <property type="protein sequence ID" value="AKZ63828.1"/>
    <property type="molecule type" value="Genomic_DNA"/>
</dbReference>
<reference evidence="6" key="1">
    <citation type="journal article" date="2015" name="Genome Announc.">
        <title>Complete Genome Sequence of Herbaspirillum hiltneri N3 (DSM 17495), Isolated from Surface-Sterilized Wheat Roots.</title>
        <authorList>
            <person name="Guizelini D."/>
            <person name="Saizaki P.M."/>
            <person name="Coimbra N.A."/>
            <person name="Weiss V.A."/>
            <person name="Faoro H."/>
            <person name="Sfeir M.Z."/>
            <person name="Baura V.A."/>
            <person name="Monteiro R.A."/>
            <person name="Chubatsu L.S."/>
            <person name="Souza E.M."/>
            <person name="Cruz L.M."/>
            <person name="Pedrosa F.O."/>
            <person name="Raittz R.T."/>
            <person name="Marchaukoski J.N."/>
            <person name="Steffens M.B."/>
        </authorList>
    </citation>
    <scope>NUCLEOTIDE SEQUENCE [LARGE SCALE GENOMIC DNA]</scope>
    <source>
        <strain evidence="6">N3</strain>
    </source>
</reference>
<dbReference type="SUPFAM" id="SSF46689">
    <property type="entry name" value="Homeodomain-like"/>
    <property type="match status" value="2"/>
</dbReference>
<proteinExistence type="predicted"/>
<evidence type="ECO:0000313" key="5">
    <source>
        <dbReference type="EMBL" id="AKZ63828.1"/>
    </source>
</evidence>
<evidence type="ECO:0000256" key="3">
    <source>
        <dbReference type="ARBA" id="ARBA00023163"/>
    </source>
</evidence>
<keyword evidence="6" id="KW-1185">Reference proteome</keyword>
<evidence type="ECO:0000313" key="6">
    <source>
        <dbReference type="Proteomes" id="UP000063429"/>
    </source>
</evidence>
<dbReference type="InterPro" id="IPR050204">
    <property type="entry name" value="AraC_XylS_family_regulators"/>
</dbReference>
<dbReference type="Pfam" id="PF02311">
    <property type="entry name" value="AraC_binding"/>
    <property type="match status" value="1"/>
</dbReference>
<feature type="domain" description="HTH araC/xylS-type" evidence="4">
    <location>
        <begin position="176"/>
        <end position="273"/>
    </location>
</feature>
<gene>
    <name evidence="5" type="ORF">F506_15180</name>
</gene>
<dbReference type="Gene3D" id="1.10.10.60">
    <property type="entry name" value="Homeodomain-like"/>
    <property type="match status" value="1"/>
</dbReference>
<accession>A0ABN4I0L9</accession>
<dbReference type="InterPro" id="IPR037923">
    <property type="entry name" value="HTH-like"/>
</dbReference>
<dbReference type="Pfam" id="PF12833">
    <property type="entry name" value="HTH_18"/>
    <property type="match status" value="1"/>
</dbReference>
<dbReference type="Proteomes" id="UP000063429">
    <property type="component" value="Chromosome"/>
</dbReference>
<dbReference type="InterPro" id="IPR018060">
    <property type="entry name" value="HTH_AraC"/>
</dbReference>
<sequence>MAVAPSHPRPRQQKRKDWILRSQSSGMERIEAFFHGRGYAMHRHDTYAIGITMGGVQSFQYKKSMRHSLPGNTMALYPDEPHDGQAGSEAGFRYRMLYIEPSLLQDALGGVALPFIEGGISTDPRLFGVVRNLLLHMDDEVEPLQQDDGIFELARAMDAVSGKRPRRHAADFGAAQLAREYIHGALDRTLTLDELAQACGRDRWSLTRDFRSFFGTSPYRYLSMRRLDMARRLMAQGLPLADAAAMSGFADQSHMTRLFTKTYGIAPAHWLRIMRREA</sequence>
<keyword evidence="1" id="KW-0805">Transcription regulation</keyword>
<dbReference type="PANTHER" id="PTHR46796">
    <property type="entry name" value="HTH-TYPE TRANSCRIPTIONAL ACTIVATOR RHAS-RELATED"/>
    <property type="match status" value="1"/>
</dbReference>
<keyword evidence="3" id="KW-0804">Transcription</keyword>
<dbReference type="InterPro" id="IPR009057">
    <property type="entry name" value="Homeodomain-like_sf"/>
</dbReference>
<dbReference type="SUPFAM" id="SSF51215">
    <property type="entry name" value="Regulatory protein AraC"/>
    <property type="match status" value="1"/>
</dbReference>
<organism evidence="5 6">
    <name type="scientific">Herbaspirillum hiltneri N3</name>
    <dbReference type="NCBI Taxonomy" id="1262470"/>
    <lineage>
        <taxon>Bacteria</taxon>
        <taxon>Pseudomonadati</taxon>
        <taxon>Pseudomonadota</taxon>
        <taxon>Betaproteobacteria</taxon>
        <taxon>Burkholderiales</taxon>
        <taxon>Oxalobacteraceae</taxon>
        <taxon>Herbaspirillum</taxon>
    </lineage>
</organism>
<keyword evidence="2" id="KW-0238">DNA-binding</keyword>
<evidence type="ECO:0000256" key="2">
    <source>
        <dbReference type="ARBA" id="ARBA00023125"/>
    </source>
</evidence>
<protein>
    <submittedName>
        <fullName evidence="5">AraC family transcriptional regulator</fullName>
    </submittedName>
</protein>
<evidence type="ECO:0000259" key="4">
    <source>
        <dbReference type="PROSITE" id="PS01124"/>
    </source>
</evidence>
<name>A0ABN4I0L9_9BURK</name>
<dbReference type="PANTHER" id="PTHR46796:SF2">
    <property type="entry name" value="TRANSCRIPTIONAL REGULATORY PROTEIN"/>
    <property type="match status" value="1"/>
</dbReference>
<evidence type="ECO:0000256" key="1">
    <source>
        <dbReference type="ARBA" id="ARBA00023015"/>
    </source>
</evidence>
<dbReference type="SMART" id="SM00342">
    <property type="entry name" value="HTH_ARAC"/>
    <property type="match status" value="1"/>
</dbReference>